<sequence>MERVNIKSEEEIIQRKSALMLQQIARHAQVKGKSVDQLMSTSTRWNEQELVEIKARLKELKKEMTLGGLSIREAREEGRRY</sequence>
<dbReference type="Proteomes" id="UP000268857">
    <property type="component" value="Unassembled WGS sequence"/>
</dbReference>
<protein>
    <submittedName>
        <fullName evidence="1">Uncharacterized protein</fullName>
    </submittedName>
</protein>
<name>A0A433NK13_CHLFR</name>
<organism evidence="1 2">
    <name type="scientific">Chlorogloeopsis fritschii PCC 6912</name>
    <dbReference type="NCBI Taxonomy" id="211165"/>
    <lineage>
        <taxon>Bacteria</taxon>
        <taxon>Bacillati</taxon>
        <taxon>Cyanobacteriota</taxon>
        <taxon>Cyanophyceae</taxon>
        <taxon>Nostocales</taxon>
        <taxon>Chlorogloeopsidaceae</taxon>
        <taxon>Chlorogloeopsis</taxon>
    </lineage>
</organism>
<dbReference type="STRING" id="211165.GCA_000317285_00574"/>
<dbReference type="AlphaFoldDB" id="A0A433NK13"/>
<dbReference type="OrthoDB" id="9951781at2"/>
<gene>
    <name evidence="1" type="ORF">PCC6912_24140</name>
</gene>
<evidence type="ECO:0000313" key="1">
    <source>
        <dbReference type="EMBL" id="RUR83040.1"/>
    </source>
</evidence>
<dbReference type="RefSeq" id="WP_016873153.1">
    <property type="nucleotide sequence ID" value="NZ_AJLN01000037.1"/>
</dbReference>
<evidence type="ECO:0000313" key="2">
    <source>
        <dbReference type="Proteomes" id="UP000268857"/>
    </source>
</evidence>
<dbReference type="EMBL" id="RSCJ01000008">
    <property type="protein sequence ID" value="RUR83040.1"/>
    <property type="molecule type" value="Genomic_DNA"/>
</dbReference>
<comment type="caution">
    <text evidence="1">The sequence shown here is derived from an EMBL/GenBank/DDBJ whole genome shotgun (WGS) entry which is preliminary data.</text>
</comment>
<keyword evidence="2" id="KW-1185">Reference proteome</keyword>
<accession>A0A433NK13</accession>
<proteinExistence type="predicted"/>
<reference evidence="1 2" key="1">
    <citation type="journal article" date="2019" name="Genome Biol. Evol.">
        <title>Day and night: Metabolic profiles and evolutionary relationships of six axenic non-marine cyanobacteria.</title>
        <authorList>
            <person name="Will S.E."/>
            <person name="Henke P."/>
            <person name="Boedeker C."/>
            <person name="Huang S."/>
            <person name="Brinkmann H."/>
            <person name="Rohde M."/>
            <person name="Jarek M."/>
            <person name="Friedl T."/>
            <person name="Seufert S."/>
            <person name="Schumacher M."/>
            <person name="Overmann J."/>
            <person name="Neumann-Schaal M."/>
            <person name="Petersen J."/>
        </authorList>
    </citation>
    <scope>NUCLEOTIDE SEQUENCE [LARGE SCALE GENOMIC DNA]</scope>
    <source>
        <strain evidence="1 2">PCC 6912</strain>
    </source>
</reference>